<evidence type="ECO:0000259" key="1">
    <source>
        <dbReference type="Pfam" id="PF13456"/>
    </source>
</evidence>
<dbReference type="Pfam" id="PF13456">
    <property type="entry name" value="RVT_3"/>
    <property type="match status" value="1"/>
</dbReference>
<accession>A0A1B6Q4S7</accession>
<keyword evidence="3" id="KW-1185">Reference proteome</keyword>
<dbReference type="InParanoid" id="A0A1B6Q4S7"/>
<dbReference type="InterPro" id="IPR002156">
    <property type="entry name" value="RNaseH_domain"/>
</dbReference>
<dbReference type="AlphaFoldDB" id="A0A1B6Q4S7"/>
<reference evidence="3" key="2">
    <citation type="journal article" date="2018" name="Plant J.">
        <title>The Sorghum bicolor reference genome: improved assembly, gene annotations, a transcriptome atlas, and signatures of genome organization.</title>
        <authorList>
            <person name="McCormick R.F."/>
            <person name="Truong S.K."/>
            <person name="Sreedasyam A."/>
            <person name="Jenkins J."/>
            <person name="Shu S."/>
            <person name="Sims D."/>
            <person name="Kennedy M."/>
            <person name="Amirebrahimi M."/>
            <person name="Weers B.D."/>
            <person name="McKinley B."/>
            <person name="Mattison A."/>
            <person name="Morishige D.T."/>
            <person name="Grimwood J."/>
            <person name="Schmutz J."/>
            <person name="Mullet J.E."/>
        </authorList>
    </citation>
    <scope>NUCLEOTIDE SEQUENCE [LARGE SCALE GENOMIC DNA]</scope>
    <source>
        <strain evidence="3">cv. BTx623</strain>
    </source>
</reference>
<feature type="domain" description="RNase H type-1" evidence="1">
    <location>
        <begin position="31"/>
        <end position="97"/>
    </location>
</feature>
<dbReference type="GO" id="GO:0004523">
    <property type="term" value="F:RNA-DNA hybrid ribonuclease activity"/>
    <property type="evidence" value="ECO:0007669"/>
    <property type="project" value="InterPro"/>
</dbReference>
<name>A0A1B6Q4S7_SORBI</name>
<sequence>MQINQYETLDGKGKAKCWLSWLSSGWIKVDVDASFVGATGEASVGVVIKNHKDKVLLMAWHVLFRCASVDEAEGQACVEEYLQLLSEWKIKKVKRECNGIAHELAHLSRHNVHSATWVRKVPVCVIDLRSS</sequence>
<dbReference type="Gramene" id="KXG32895">
    <property type="protein sequence ID" value="KXG32895"/>
    <property type="gene ID" value="SORBI_3003G220400"/>
</dbReference>
<dbReference type="OMA" id="LLMAWHV"/>
<dbReference type="InterPro" id="IPR053151">
    <property type="entry name" value="RNase_H-like"/>
</dbReference>
<organism evidence="2 3">
    <name type="scientific">Sorghum bicolor</name>
    <name type="common">Sorghum</name>
    <name type="synonym">Sorghum vulgare</name>
    <dbReference type="NCBI Taxonomy" id="4558"/>
    <lineage>
        <taxon>Eukaryota</taxon>
        <taxon>Viridiplantae</taxon>
        <taxon>Streptophyta</taxon>
        <taxon>Embryophyta</taxon>
        <taxon>Tracheophyta</taxon>
        <taxon>Spermatophyta</taxon>
        <taxon>Magnoliopsida</taxon>
        <taxon>Liliopsida</taxon>
        <taxon>Poales</taxon>
        <taxon>Poaceae</taxon>
        <taxon>PACMAD clade</taxon>
        <taxon>Panicoideae</taxon>
        <taxon>Andropogonodae</taxon>
        <taxon>Andropogoneae</taxon>
        <taxon>Sorghinae</taxon>
        <taxon>Sorghum</taxon>
    </lineage>
</organism>
<evidence type="ECO:0000313" key="3">
    <source>
        <dbReference type="Proteomes" id="UP000000768"/>
    </source>
</evidence>
<protein>
    <recommendedName>
        <fullName evidence="1">RNase H type-1 domain-containing protein</fullName>
    </recommendedName>
</protein>
<dbReference type="PANTHER" id="PTHR47723">
    <property type="entry name" value="OS05G0353850 PROTEIN"/>
    <property type="match status" value="1"/>
</dbReference>
<gene>
    <name evidence="2" type="ORF">SORBI_3003G220400</name>
</gene>
<reference evidence="2 3" key="1">
    <citation type="journal article" date="2009" name="Nature">
        <title>The Sorghum bicolor genome and the diversification of grasses.</title>
        <authorList>
            <person name="Paterson A.H."/>
            <person name="Bowers J.E."/>
            <person name="Bruggmann R."/>
            <person name="Dubchak I."/>
            <person name="Grimwood J."/>
            <person name="Gundlach H."/>
            <person name="Haberer G."/>
            <person name="Hellsten U."/>
            <person name="Mitros T."/>
            <person name="Poliakov A."/>
            <person name="Schmutz J."/>
            <person name="Spannagl M."/>
            <person name="Tang H."/>
            <person name="Wang X."/>
            <person name="Wicker T."/>
            <person name="Bharti A.K."/>
            <person name="Chapman J."/>
            <person name="Feltus F.A."/>
            <person name="Gowik U."/>
            <person name="Grigoriev I.V."/>
            <person name="Lyons E."/>
            <person name="Maher C.A."/>
            <person name="Martis M."/>
            <person name="Narechania A."/>
            <person name="Otillar R.P."/>
            <person name="Penning B.W."/>
            <person name="Salamov A.A."/>
            <person name="Wang Y."/>
            <person name="Zhang L."/>
            <person name="Carpita N.C."/>
            <person name="Freeling M."/>
            <person name="Gingle A.R."/>
            <person name="Hash C.T."/>
            <person name="Keller B."/>
            <person name="Klein P."/>
            <person name="Kresovich S."/>
            <person name="McCann M.C."/>
            <person name="Ming R."/>
            <person name="Peterson D.G."/>
            <person name="Mehboob-ur-Rahman"/>
            <person name="Ware D."/>
            <person name="Westhoff P."/>
            <person name="Mayer K.F."/>
            <person name="Messing J."/>
            <person name="Rokhsar D.S."/>
        </authorList>
    </citation>
    <scope>NUCLEOTIDE SEQUENCE [LARGE SCALE GENOMIC DNA]</scope>
    <source>
        <strain evidence="3">cv. BTx623</strain>
    </source>
</reference>
<dbReference type="EMBL" id="CM000762">
    <property type="protein sequence ID" value="KXG32895.1"/>
    <property type="molecule type" value="Genomic_DNA"/>
</dbReference>
<evidence type="ECO:0000313" key="2">
    <source>
        <dbReference type="EMBL" id="KXG32895.1"/>
    </source>
</evidence>
<dbReference type="FunCoup" id="A0A1B6Q4S7">
    <property type="interactions" value="2"/>
</dbReference>
<dbReference type="STRING" id="4558.A0A1B6Q4S7"/>
<dbReference type="Proteomes" id="UP000000768">
    <property type="component" value="Chromosome 3"/>
</dbReference>
<dbReference type="GO" id="GO:0003676">
    <property type="term" value="F:nucleic acid binding"/>
    <property type="evidence" value="ECO:0007669"/>
    <property type="project" value="InterPro"/>
</dbReference>
<proteinExistence type="predicted"/>
<dbReference type="PANTHER" id="PTHR47723:SF24">
    <property type="entry name" value="RNASE H TYPE-1 DOMAIN-CONTAINING PROTEIN"/>
    <property type="match status" value="1"/>
</dbReference>